<sequence length="286" mass="31396">MNDFSGLAITHQGHTIRLKWHRLRRRLDDPLFSSRIMAEGFRLGASMELDLRVRADGGFAVLHDDLLEGETTGSGPVHQATAAELSDLRMKIGGEKVSLSEDLAGMLPMAHPEALLQFDIKDTLDQIGGRGLDHIATHFDGLGKHVIVSADDQDLILAIKKRVPDLRRGIDPTGKLVDLFRESGLTAVERALVADIKGPSEPETIYLAWPLLLDAAKQGLDLVALCHQHKKKVDAWTYNLRDAEAGFSDAEWDAVSQLLALKPDQLTTDQAPGTERAWHARLAMAA</sequence>
<protein>
    <submittedName>
        <fullName evidence="2">Glycerophosphoryl diester phosphodiesterase</fullName>
    </submittedName>
</protein>
<dbReference type="Gene3D" id="3.20.20.190">
    <property type="entry name" value="Phosphatidylinositol (PI) phosphodiesterase"/>
    <property type="match status" value="1"/>
</dbReference>
<dbReference type="RefSeq" id="WP_247244746.1">
    <property type="nucleotide sequence ID" value="NZ_JALJRA010000011.1"/>
</dbReference>
<dbReference type="SUPFAM" id="SSF51695">
    <property type="entry name" value="PLC-like phosphodiesterases"/>
    <property type="match status" value="1"/>
</dbReference>
<keyword evidence="3" id="KW-1185">Reference proteome</keyword>
<dbReference type="Proteomes" id="UP001549031">
    <property type="component" value="Unassembled WGS sequence"/>
</dbReference>
<comment type="caution">
    <text evidence="2">The sequence shown here is derived from an EMBL/GenBank/DDBJ whole genome shotgun (WGS) entry which is preliminary data.</text>
</comment>
<dbReference type="InterPro" id="IPR030395">
    <property type="entry name" value="GP_PDE_dom"/>
</dbReference>
<dbReference type="EMBL" id="JBEPLJ010000011">
    <property type="protein sequence ID" value="MET3586914.1"/>
    <property type="molecule type" value="Genomic_DNA"/>
</dbReference>
<dbReference type="Pfam" id="PF03009">
    <property type="entry name" value="GDPD"/>
    <property type="match status" value="1"/>
</dbReference>
<accession>A0ABV2H8W8</accession>
<reference evidence="2 3" key="1">
    <citation type="submission" date="2024-06" db="EMBL/GenBank/DDBJ databases">
        <title>Genomic Encyclopedia of Type Strains, Phase IV (KMG-IV): sequencing the most valuable type-strain genomes for metagenomic binning, comparative biology and taxonomic classification.</title>
        <authorList>
            <person name="Goeker M."/>
        </authorList>
    </citation>
    <scope>NUCLEOTIDE SEQUENCE [LARGE SCALE GENOMIC DNA]</scope>
    <source>
        <strain evidence="2 3">DSM 105042</strain>
    </source>
</reference>
<name>A0ABV2H8W8_9HYPH</name>
<feature type="domain" description="GP-PDE" evidence="1">
    <location>
        <begin position="42"/>
        <end position="269"/>
    </location>
</feature>
<evidence type="ECO:0000259" key="1">
    <source>
        <dbReference type="Pfam" id="PF03009"/>
    </source>
</evidence>
<dbReference type="InterPro" id="IPR017946">
    <property type="entry name" value="PLC-like_Pdiesterase_TIM-brl"/>
</dbReference>
<evidence type="ECO:0000313" key="3">
    <source>
        <dbReference type="Proteomes" id="UP001549031"/>
    </source>
</evidence>
<proteinExistence type="predicted"/>
<gene>
    <name evidence="2" type="ORF">ABID21_003036</name>
</gene>
<organism evidence="2 3">
    <name type="scientific">Pseudorhizobium tarimense</name>
    <dbReference type="NCBI Taxonomy" id="1079109"/>
    <lineage>
        <taxon>Bacteria</taxon>
        <taxon>Pseudomonadati</taxon>
        <taxon>Pseudomonadota</taxon>
        <taxon>Alphaproteobacteria</taxon>
        <taxon>Hyphomicrobiales</taxon>
        <taxon>Rhizobiaceae</taxon>
        <taxon>Rhizobium/Agrobacterium group</taxon>
        <taxon>Pseudorhizobium</taxon>
    </lineage>
</organism>
<evidence type="ECO:0000313" key="2">
    <source>
        <dbReference type="EMBL" id="MET3586914.1"/>
    </source>
</evidence>